<protein>
    <submittedName>
        <fullName evidence="1">Uncharacterized protein</fullName>
    </submittedName>
</protein>
<dbReference type="InterPro" id="IPR004158">
    <property type="entry name" value="DUF247_pln"/>
</dbReference>
<name>A0AAQ3P1K1_VIGMU</name>
<accession>A0AAQ3P1K1</accession>
<organism evidence="1 2">
    <name type="scientific">Vigna mungo</name>
    <name type="common">Black gram</name>
    <name type="synonym">Phaseolus mungo</name>
    <dbReference type="NCBI Taxonomy" id="3915"/>
    <lineage>
        <taxon>Eukaryota</taxon>
        <taxon>Viridiplantae</taxon>
        <taxon>Streptophyta</taxon>
        <taxon>Embryophyta</taxon>
        <taxon>Tracheophyta</taxon>
        <taxon>Spermatophyta</taxon>
        <taxon>Magnoliopsida</taxon>
        <taxon>eudicotyledons</taxon>
        <taxon>Gunneridae</taxon>
        <taxon>Pentapetalae</taxon>
        <taxon>rosids</taxon>
        <taxon>fabids</taxon>
        <taxon>Fabales</taxon>
        <taxon>Fabaceae</taxon>
        <taxon>Papilionoideae</taxon>
        <taxon>50 kb inversion clade</taxon>
        <taxon>NPAAA clade</taxon>
        <taxon>indigoferoid/millettioid clade</taxon>
        <taxon>Phaseoleae</taxon>
        <taxon>Vigna</taxon>
    </lineage>
</organism>
<evidence type="ECO:0000313" key="2">
    <source>
        <dbReference type="Proteomes" id="UP001374535"/>
    </source>
</evidence>
<dbReference type="PANTHER" id="PTHR31170">
    <property type="entry name" value="BNAC04G53230D PROTEIN"/>
    <property type="match status" value="1"/>
</dbReference>
<proteinExistence type="predicted"/>
<evidence type="ECO:0000313" key="1">
    <source>
        <dbReference type="EMBL" id="WVZ19955.1"/>
    </source>
</evidence>
<gene>
    <name evidence="1" type="ORF">V8G54_007277</name>
</gene>
<reference evidence="1 2" key="1">
    <citation type="journal article" date="2023" name="Life. Sci Alliance">
        <title>Evolutionary insights into 3D genome organization and epigenetic landscape of Vigna mungo.</title>
        <authorList>
            <person name="Junaid A."/>
            <person name="Singh B."/>
            <person name="Bhatia S."/>
        </authorList>
    </citation>
    <scope>NUCLEOTIDE SEQUENCE [LARGE SCALE GENOMIC DNA]</scope>
    <source>
        <strain evidence="1">Urdbean</strain>
    </source>
</reference>
<dbReference type="Proteomes" id="UP001374535">
    <property type="component" value="Chromosome 2"/>
</dbReference>
<dbReference type="EMBL" id="CP144699">
    <property type="protein sequence ID" value="WVZ19955.1"/>
    <property type="molecule type" value="Genomic_DNA"/>
</dbReference>
<dbReference type="PANTHER" id="PTHR31170:SF23">
    <property type="match status" value="1"/>
</dbReference>
<dbReference type="AlphaFoldDB" id="A0AAQ3P1K1"/>
<sequence length="538" mass="62317">MNMDDVVIHVKGVLERANSPITKKCCIYRVPLLIRQLNQKAYTPKVVSIGPYHHNSHGLRNMERHKVMYCNSFLQRTNTNMETWIKYIAGKEPQIRKCYSDAIQFNTNKLVEIICVDSGFILELFWIAHHYRTHETYLSTPWFENAIFSDLLLLENQLPFFVLNDLFGLSVDDDTTSFIQLTFEYFQYFNKSNLSHNHITCHHFTDLLRTFYLCEREKTTRTDKWPHIPSVTKLSEAGIRFASIETNCLLNLSFSNRVLKIPKFKMTDNTEQWFRNMVALEQFHYPKDAYITEYALVLQYLVNTGKDVDILVKEGIMENLLGDSDVAAERTKRLCRNIVLSDFSSDYVSLWQDLDASYKSRRLKLKSTLKRDYCRGPWQTAATFSANEYRAMAGYALVVASTALQSHCQWVSPYHTQGWSVITHLGPYKMETTKTRTPYCSSPHTLTNGSGRVKNPQNDIKNVQNGCPELPKRQKHQKYSSCRRKFAERKSCCSLSEFLLENPINFGFSLREPSLSESALLQIPNSADLQNSTPPILF</sequence>
<dbReference type="Pfam" id="PF03140">
    <property type="entry name" value="DUF247"/>
    <property type="match status" value="1"/>
</dbReference>
<keyword evidence="2" id="KW-1185">Reference proteome</keyword>